<comment type="caution">
    <text evidence="7">The sequence shown here is derived from an EMBL/GenBank/DDBJ whole genome shotgun (WGS) entry which is preliminary data.</text>
</comment>
<evidence type="ECO:0000256" key="4">
    <source>
        <dbReference type="ARBA" id="ARBA00023128"/>
    </source>
</evidence>
<proteinExistence type="inferred from homology"/>
<dbReference type="GO" id="GO:0005762">
    <property type="term" value="C:mitochondrial large ribosomal subunit"/>
    <property type="evidence" value="ECO:0007669"/>
    <property type="project" value="TreeGrafter"/>
</dbReference>
<comment type="similarity">
    <text evidence="2">Belongs to the universal ribosomal protein uL29 family.</text>
</comment>
<evidence type="ECO:0000256" key="1">
    <source>
        <dbReference type="ARBA" id="ARBA00004173"/>
    </source>
</evidence>
<evidence type="ECO:0000256" key="2">
    <source>
        <dbReference type="ARBA" id="ARBA00009254"/>
    </source>
</evidence>
<dbReference type="InterPro" id="IPR038340">
    <property type="entry name" value="MRP-L47_sf"/>
</dbReference>
<dbReference type="AlphaFoldDB" id="A0AAD2GEC1"/>
<organism evidence="7 8">
    <name type="scientific">Cylindrotheca closterium</name>
    <dbReference type="NCBI Taxonomy" id="2856"/>
    <lineage>
        <taxon>Eukaryota</taxon>
        <taxon>Sar</taxon>
        <taxon>Stramenopiles</taxon>
        <taxon>Ochrophyta</taxon>
        <taxon>Bacillariophyta</taxon>
        <taxon>Bacillariophyceae</taxon>
        <taxon>Bacillariophycidae</taxon>
        <taxon>Bacillariales</taxon>
        <taxon>Bacillariaceae</taxon>
        <taxon>Cylindrotheca</taxon>
    </lineage>
</organism>
<comment type="subcellular location">
    <subcellularLocation>
        <location evidence="1">Mitochondrion</location>
    </subcellularLocation>
</comment>
<evidence type="ECO:0000256" key="6">
    <source>
        <dbReference type="ARBA" id="ARBA00035289"/>
    </source>
</evidence>
<dbReference type="Proteomes" id="UP001295423">
    <property type="component" value="Unassembled WGS sequence"/>
</dbReference>
<dbReference type="GO" id="GO:0003735">
    <property type="term" value="F:structural constituent of ribosome"/>
    <property type="evidence" value="ECO:0007669"/>
    <property type="project" value="InterPro"/>
</dbReference>
<dbReference type="GO" id="GO:0032543">
    <property type="term" value="P:mitochondrial translation"/>
    <property type="evidence" value="ECO:0007669"/>
    <property type="project" value="TreeGrafter"/>
</dbReference>
<dbReference type="PANTHER" id="PTHR21183">
    <property type="entry name" value="RIBOSOMAL PROTEIN L47, MITOCHONDRIAL-RELATED"/>
    <property type="match status" value="1"/>
</dbReference>
<keyword evidence="8" id="KW-1185">Reference proteome</keyword>
<keyword evidence="4" id="KW-0496">Mitochondrion</keyword>
<dbReference type="InterPro" id="IPR010729">
    <property type="entry name" value="Ribosomal_uL29_mit"/>
</dbReference>
<protein>
    <recommendedName>
        <fullName evidence="6">Large ribosomal subunit protein uL29m</fullName>
    </recommendedName>
</protein>
<name>A0AAD2GEC1_9STRA</name>
<dbReference type="PANTHER" id="PTHR21183:SF18">
    <property type="entry name" value="LARGE RIBOSOMAL SUBUNIT PROTEIN UL29M"/>
    <property type="match status" value="1"/>
</dbReference>
<dbReference type="InterPro" id="IPR036049">
    <property type="entry name" value="Ribosomal_uL29_sf"/>
</dbReference>
<evidence type="ECO:0000313" key="7">
    <source>
        <dbReference type="EMBL" id="CAJ1970263.1"/>
    </source>
</evidence>
<keyword evidence="3" id="KW-0689">Ribosomal protein</keyword>
<keyword evidence="5" id="KW-0687">Ribonucleoprotein</keyword>
<dbReference type="EMBL" id="CAKOGP040002491">
    <property type="protein sequence ID" value="CAJ1970263.1"/>
    <property type="molecule type" value="Genomic_DNA"/>
</dbReference>
<reference evidence="7" key="1">
    <citation type="submission" date="2023-08" db="EMBL/GenBank/DDBJ databases">
        <authorList>
            <person name="Audoor S."/>
            <person name="Bilcke G."/>
        </authorList>
    </citation>
    <scope>NUCLEOTIDE SEQUENCE</scope>
</reference>
<evidence type="ECO:0000256" key="3">
    <source>
        <dbReference type="ARBA" id="ARBA00022980"/>
    </source>
</evidence>
<dbReference type="Gene3D" id="6.10.330.20">
    <property type="match status" value="1"/>
</dbReference>
<evidence type="ECO:0000256" key="5">
    <source>
        <dbReference type="ARBA" id="ARBA00023274"/>
    </source>
</evidence>
<gene>
    <name evidence="7" type="ORF">CYCCA115_LOCUS24283</name>
</gene>
<dbReference type="SUPFAM" id="SSF46561">
    <property type="entry name" value="Ribosomal protein L29 (L29p)"/>
    <property type="match status" value="1"/>
</dbReference>
<dbReference type="Pfam" id="PF06984">
    <property type="entry name" value="MRP-L47"/>
    <property type="match status" value="1"/>
</dbReference>
<accession>A0AAD2GEC1</accession>
<sequence>MFSQRFSTLSRSIIAGKKFVVPSTSTSVSSYLSHNHRCFSSAPNPLDAFRDSVDRQTRASEPVGRPWSVKELRRKSYDDLHKLWYVLYLERNMLLTEQQLSRTRQLIFPQPQRMKKVQKSMAAIKQVLGERKRSKIASFQESRMAEEMAANAEEANEVME</sequence>
<evidence type="ECO:0000313" key="8">
    <source>
        <dbReference type="Proteomes" id="UP001295423"/>
    </source>
</evidence>